<dbReference type="GO" id="GO:0070402">
    <property type="term" value="F:NADPH binding"/>
    <property type="evidence" value="ECO:0007669"/>
    <property type="project" value="TreeGrafter"/>
</dbReference>
<dbReference type="GO" id="GO:0016651">
    <property type="term" value="F:oxidoreductase activity, acting on NAD(P)H"/>
    <property type="evidence" value="ECO:0007669"/>
    <property type="project" value="TreeGrafter"/>
</dbReference>
<dbReference type="Proteomes" id="UP000187209">
    <property type="component" value="Unassembled WGS sequence"/>
</dbReference>
<keyword evidence="6" id="KW-1185">Reference proteome</keyword>
<dbReference type="InterPro" id="IPR003409">
    <property type="entry name" value="MORN"/>
</dbReference>
<protein>
    <recommendedName>
        <fullName evidence="4">Alcohol dehydrogenase-like N-terminal domain-containing protein</fullName>
    </recommendedName>
</protein>
<keyword evidence="1" id="KW-0677">Repeat</keyword>
<proteinExistence type="predicted"/>
<evidence type="ECO:0000256" key="1">
    <source>
        <dbReference type="ARBA" id="ARBA00022737"/>
    </source>
</evidence>
<dbReference type="Gene3D" id="3.40.50.720">
    <property type="entry name" value="NAD(P)-binding Rossmann-like Domain"/>
    <property type="match status" value="1"/>
</dbReference>
<dbReference type="InterPro" id="IPR011032">
    <property type="entry name" value="GroES-like_sf"/>
</dbReference>
<name>A0A1R2AZH5_9CILI</name>
<accession>A0A1R2AZH5</accession>
<reference evidence="5 6" key="1">
    <citation type="submission" date="2016-11" db="EMBL/GenBank/DDBJ databases">
        <title>The macronuclear genome of Stentor coeruleus: a giant cell with tiny introns.</title>
        <authorList>
            <person name="Slabodnick M."/>
            <person name="Ruby J.G."/>
            <person name="Reiff S.B."/>
            <person name="Swart E.C."/>
            <person name="Gosai S."/>
            <person name="Prabakaran S."/>
            <person name="Witkowska E."/>
            <person name="Larue G.E."/>
            <person name="Fisher S."/>
            <person name="Freeman R.M."/>
            <person name="Gunawardena J."/>
            <person name="Chu W."/>
            <person name="Stover N.A."/>
            <person name="Gregory B.D."/>
            <person name="Nowacki M."/>
            <person name="Derisi J."/>
            <person name="Roy S.W."/>
            <person name="Marshall W.F."/>
            <person name="Sood P."/>
        </authorList>
    </citation>
    <scope>NUCLEOTIDE SEQUENCE [LARGE SCALE GENOMIC DNA]</scope>
    <source>
        <strain evidence="5">WM001</strain>
    </source>
</reference>
<dbReference type="PANTHER" id="PTHR48106:SF18">
    <property type="entry name" value="QUINONE OXIDOREDUCTASE PIG3"/>
    <property type="match status" value="1"/>
</dbReference>
<dbReference type="Gene3D" id="2.20.110.10">
    <property type="entry name" value="Histone H3 K4-specific methyltransferase SET7/9 N-terminal domain"/>
    <property type="match status" value="1"/>
</dbReference>
<dbReference type="SUPFAM" id="SSF51735">
    <property type="entry name" value="NAD(P)-binding Rossmann-fold domains"/>
    <property type="match status" value="1"/>
</dbReference>
<dbReference type="Gene3D" id="3.90.180.10">
    <property type="entry name" value="Medium-chain alcohol dehydrogenases, catalytic domain"/>
    <property type="match status" value="1"/>
</dbReference>
<keyword evidence="2" id="KW-0521">NADP</keyword>
<gene>
    <name evidence="5" type="ORF">SteCoe_32395</name>
</gene>
<dbReference type="EMBL" id="MPUH01001158">
    <property type="protein sequence ID" value="OMJ69780.1"/>
    <property type="molecule type" value="Genomic_DNA"/>
</dbReference>
<dbReference type="InterPro" id="IPR036291">
    <property type="entry name" value="NAD(P)-bd_dom_sf"/>
</dbReference>
<evidence type="ECO:0000313" key="6">
    <source>
        <dbReference type="Proteomes" id="UP000187209"/>
    </source>
</evidence>
<keyword evidence="3" id="KW-0560">Oxidoreductase</keyword>
<evidence type="ECO:0000313" key="5">
    <source>
        <dbReference type="EMBL" id="OMJ69780.1"/>
    </source>
</evidence>
<dbReference type="SUPFAM" id="SSF82185">
    <property type="entry name" value="Histone H3 K4-specific methyltransferase SET7/9 N-terminal domain"/>
    <property type="match status" value="2"/>
</dbReference>
<dbReference type="SMART" id="SM00698">
    <property type="entry name" value="MORN"/>
    <property type="match status" value="6"/>
</dbReference>
<evidence type="ECO:0000256" key="2">
    <source>
        <dbReference type="ARBA" id="ARBA00022857"/>
    </source>
</evidence>
<comment type="caution">
    <text evidence="5">The sequence shown here is derived from an EMBL/GenBank/DDBJ whole genome shotgun (WGS) entry which is preliminary data.</text>
</comment>
<dbReference type="Pfam" id="PF08240">
    <property type="entry name" value="ADH_N"/>
    <property type="match status" value="1"/>
</dbReference>
<evidence type="ECO:0000256" key="3">
    <source>
        <dbReference type="ARBA" id="ARBA00023002"/>
    </source>
</evidence>
<dbReference type="Pfam" id="PF02493">
    <property type="entry name" value="MORN"/>
    <property type="match status" value="6"/>
</dbReference>
<dbReference type="AlphaFoldDB" id="A0A1R2AZH5"/>
<dbReference type="InterPro" id="IPR013154">
    <property type="entry name" value="ADH-like_N"/>
</dbReference>
<dbReference type="PANTHER" id="PTHR48106">
    <property type="entry name" value="QUINONE OXIDOREDUCTASE PIG3-RELATED"/>
    <property type="match status" value="1"/>
</dbReference>
<sequence length="529" mass="59145">MPMPIPGSGQALIKVHVSPISYQDIDTIQKSNPCTLISTVLGIEGSGVVIQENKSIFSKKNKGKKVSFMVLDSFLPGTWAEYVICDEKCFMVLNDNIDFLHGCSLMLNPLTIFMMHERIKKNNHKSVVFTNSGTDLGVMFIKWCHFNNLISIHIVQTGTEKAKLEVLAVENVLVIESENFNEDLQSLISKLNPTIAFDSIGGSLAGAIFNLMPENSEFYLYGNISDEPIQGLNPTSFIFSGKTLKGLRFKEWFDDLNTLKRYKYYKKIQKIHFVFTTTISTVYPIPQYQEALSNFSPLGSSLLHFACTHHNNSQYQSEDILSQYINEQLKGRINSLPILNCEIPDCYIKVISEGIYKGNFVDYKPQGPGILLSDDDFYIGNFNNGAKNGFGRLVRPIHWYEGEFYDNQFNGQGKLKTYSGHSFEGNFINGTLSGVGIEILPNGEIYKGEFLNMLRHGRGEIEFNNNHFVGVFFKGLAEGPGHLTLSNSSTFTGNYQKGVGIGILTKSDGTSIPGTILGFNFTETLKDNQ</sequence>
<feature type="domain" description="Alcohol dehydrogenase-like N-terminal" evidence="4">
    <location>
        <begin position="7"/>
        <end position="91"/>
    </location>
</feature>
<dbReference type="SUPFAM" id="SSF50129">
    <property type="entry name" value="GroES-like"/>
    <property type="match status" value="1"/>
</dbReference>
<evidence type="ECO:0000259" key="4">
    <source>
        <dbReference type="Pfam" id="PF08240"/>
    </source>
</evidence>
<organism evidence="5 6">
    <name type="scientific">Stentor coeruleus</name>
    <dbReference type="NCBI Taxonomy" id="5963"/>
    <lineage>
        <taxon>Eukaryota</taxon>
        <taxon>Sar</taxon>
        <taxon>Alveolata</taxon>
        <taxon>Ciliophora</taxon>
        <taxon>Postciliodesmatophora</taxon>
        <taxon>Heterotrichea</taxon>
        <taxon>Heterotrichida</taxon>
        <taxon>Stentoridae</taxon>
        <taxon>Stentor</taxon>
    </lineage>
</organism>